<dbReference type="Gene3D" id="3.30.110.200">
    <property type="match status" value="1"/>
</dbReference>
<dbReference type="InterPro" id="IPR043128">
    <property type="entry name" value="Rev_trsase/Diguanyl_cyclase"/>
</dbReference>
<dbReference type="PANTHER" id="PTHR33121:SF79">
    <property type="entry name" value="CYCLIC DI-GMP PHOSPHODIESTERASE PDED-RELATED"/>
    <property type="match status" value="1"/>
</dbReference>
<sequence>MSLIRQLWLLLAAVLALAIVGAVSVNLLSTRAVLQTQLAVKNNDSAQALALVLSQQRGEEELMRLVVAAQADTGFYRSIRFTRSDGRPGIEQQGPAVPLRAPQWFVALLPIDSPPGIAQVSDGWRSLGQVAVVSQDTYAYDELWRGGVRAAWVMLGVGLVAALLSLVVVRRIRAPLEATVRQAQALEQGRYVIVDEPAMPDLRRVASAMNGMVVRMKTLFEAQAAHAEALRRQAHCDALTGLSHRAHFLGQLGALQQREDGVVGGGLVLVRLADVTGLNRAVGRETTDHILQTVAQVLSTYPERVAGCLAGRLNGADFALALPTPGLAAETASAIALALRSSLPSFSTGVRAYVGAVEWARDAAPGVLMAQADLALAQAEAGKPYSAEVLDGTPGDSSVGEGERAWRVQLLSAIEDKAARLRLVDFPVVDRQLQQLHLESPLRVQLQPGGAFEPAARWLPLAMRNRLTALFDAEAVALALGAIEVDGAPRAVNIAPASVVDSGFVAHLRQWLEDRPRLAGSLWLEVPEAAAADHFEAVQAFGRAVRPLGVRFGLEHAGERLHRIDRLFELGLDYVKLDAAVCTGVAASAAGQEFLRSTVALLHALSVSVQVEGVADDADVRTLWECGVDAVTGPWASQR</sequence>
<dbReference type="PANTHER" id="PTHR33121">
    <property type="entry name" value="CYCLIC DI-GMP PHOSPHODIESTERASE PDEF"/>
    <property type="match status" value="1"/>
</dbReference>
<comment type="caution">
    <text evidence="5">The sequence shown here is derived from an EMBL/GenBank/DDBJ whole genome shotgun (WGS) entry which is preliminary data.</text>
</comment>
<keyword evidence="1" id="KW-0812">Transmembrane</keyword>
<dbReference type="SUPFAM" id="SSF55073">
    <property type="entry name" value="Nucleotide cyclase"/>
    <property type="match status" value="1"/>
</dbReference>
<dbReference type="GO" id="GO:0016020">
    <property type="term" value="C:membrane"/>
    <property type="evidence" value="ECO:0007669"/>
    <property type="project" value="InterPro"/>
</dbReference>
<evidence type="ECO:0000313" key="5">
    <source>
        <dbReference type="EMBL" id="MEF7617372.1"/>
    </source>
</evidence>
<keyword evidence="6" id="KW-1185">Reference proteome</keyword>
<evidence type="ECO:0000259" key="3">
    <source>
        <dbReference type="PROSITE" id="PS50885"/>
    </source>
</evidence>
<dbReference type="InterPro" id="IPR035919">
    <property type="entry name" value="EAL_sf"/>
</dbReference>
<dbReference type="PROSITE" id="PS50887">
    <property type="entry name" value="GGDEF"/>
    <property type="match status" value="1"/>
</dbReference>
<gene>
    <name evidence="5" type="ORF">V4F39_25900</name>
</gene>
<dbReference type="PROSITE" id="PS50885">
    <property type="entry name" value="HAMP"/>
    <property type="match status" value="1"/>
</dbReference>
<dbReference type="InterPro" id="IPR050706">
    <property type="entry name" value="Cyclic-di-GMP_PDE-like"/>
</dbReference>
<dbReference type="Pfam" id="PF16448">
    <property type="entry name" value="LapD_MoxY_N"/>
    <property type="match status" value="1"/>
</dbReference>
<evidence type="ECO:0000259" key="4">
    <source>
        <dbReference type="PROSITE" id="PS50887"/>
    </source>
</evidence>
<proteinExistence type="predicted"/>
<feature type="domain" description="GGDEF" evidence="4">
    <location>
        <begin position="263"/>
        <end position="392"/>
    </location>
</feature>
<dbReference type="CDD" id="cd01948">
    <property type="entry name" value="EAL"/>
    <property type="match status" value="1"/>
</dbReference>
<name>A0AAW9QPQ5_9BURK</name>
<dbReference type="SMART" id="SM00267">
    <property type="entry name" value="GGDEF"/>
    <property type="match status" value="1"/>
</dbReference>
<keyword evidence="1" id="KW-0472">Membrane</keyword>
<dbReference type="SMART" id="SM00052">
    <property type="entry name" value="EAL"/>
    <property type="match status" value="1"/>
</dbReference>
<dbReference type="InterPro" id="IPR029787">
    <property type="entry name" value="Nucleotide_cyclase"/>
</dbReference>
<dbReference type="AlphaFoldDB" id="A0AAW9QPQ5"/>
<evidence type="ECO:0000313" key="6">
    <source>
        <dbReference type="Proteomes" id="UP001336250"/>
    </source>
</evidence>
<dbReference type="InterPro" id="IPR001633">
    <property type="entry name" value="EAL_dom"/>
</dbReference>
<dbReference type="GO" id="GO:0071111">
    <property type="term" value="F:cyclic-guanylate-specific phosphodiesterase activity"/>
    <property type="evidence" value="ECO:0007669"/>
    <property type="project" value="InterPro"/>
</dbReference>
<protein>
    <submittedName>
        <fullName evidence="5">LapD/MoxY N-terminal periplasmic domain-containing protein</fullName>
    </submittedName>
</protein>
<dbReference type="Pfam" id="PF00563">
    <property type="entry name" value="EAL"/>
    <property type="match status" value="1"/>
</dbReference>
<dbReference type="SUPFAM" id="SSF141868">
    <property type="entry name" value="EAL domain-like"/>
    <property type="match status" value="1"/>
</dbReference>
<dbReference type="Gene3D" id="3.30.70.270">
    <property type="match status" value="1"/>
</dbReference>
<dbReference type="InterPro" id="IPR003660">
    <property type="entry name" value="HAMP_dom"/>
</dbReference>
<dbReference type="InterPro" id="IPR000160">
    <property type="entry name" value="GGDEF_dom"/>
</dbReference>
<feature type="domain" description="EAL" evidence="2">
    <location>
        <begin position="403"/>
        <end position="639"/>
    </location>
</feature>
<reference evidence="5 6" key="1">
    <citation type="submission" date="2024-02" db="EMBL/GenBank/DDBJ databases">
        <title>Genome sequence of Aquincola sp. MAHUQ-54.</title>
        <authorList>
            <person name="Huq M.A."/>
        </authorList>
    </citation>
    <scope>NUCLEOTIDE SEQUENCE [LARGE SCALE GENOMIC DNA]</scope>
    <source>
        <strain evidence="5 6">MAHUQ-54</strain>
    </source>
</reference>
<evidence type="ECO:0000256" key="1">
    <source>
        <dbReference type="SAM" id="Phobius"/>
    </source>
</evidence>
<dbReference type="Gene3D" id="3.20.20.450">
    <property type="entry name" value="EAL domain"/>
    <property type="match status" value="1"/>
</dbReference>
<feature type="domain" description="HAMP" evidence="3">
    <location>
        <begin position="170"/>
        <end position="221"/>
    </location>
</feature>
<dbReference type="RefSeq" id="WP_332293134.1">
    <property type="nucleotide sequence ID" value="NZ_JAZIBG010000056.1"/>
</dbReference>
<feature type="transmembrane region" description="Helical" evidence="1">
    <location>
        <begin position="150"/>
        <end position="169"/>
    </location>
</feature>
<dbReference type="Gene3D" id="6.20.270.20">
    <property type="entry name" value="LapD/MoxY periplasmic domain"/>
    <property type="match status" value="1"/>
</dbReference>
<dbReference type="PROSITE" id="PS50883">
    <property type="entry name" value="EAL"/>
    <property type="match status" value="1"/>
</dbReference>
<dbReference type="Pfam" id="PF00990">
    <property type="entry name" value="GGDEF"/>
    <property type="match status" value="1"/>
</dbReference>
<dbReference type="Proteomes" id="UP001336250">
    <property type="component" value="Unassembled WGS sequence"/>
</dbReference>
<keyword evidence="1" id="KW-1133">Transmembrane helix</keyword>
<dbReference type="InterPro" id="IPR032244">
    <property type="entry name" value="LapD_MoxY_N"/>
</dbReference>
<dbReference type="EMBL" id="JAZIBG010000056">
    <property type="protein sequence ID" value="MEF7617372.1"/>
    <property type="molecule type" value="Genomic_DNA"/>
</dbReference>
<accession>A0AAW9QPQ5</accession>
<dbReference type="InterPro" id="IPR042461">
    <property type="entry name" value="LapD_MoxY_peri_C"/>
</dbReference>
<organism evidence="5 6">
    <name type="scientific">Aquincola agrisoli</name>
    <dbReference type="NCBI Taxonomy" id="3119538"/>
    <lineage>
        <taxon>Bacteria</taxon>
        <taxon>Pseudomonadati</taxon>
        <taxon>Pseudomonadota</taxon>
        <taxon>Betaproteobacteria</taxon>
        <taxon>Burkholderiales</taxon>
        <taxon>Sphaerotilaceae</taxon>
        <taxon>Aquincola</taxon>
    </lineage>
</organism>
<dbReference type="GO" id="GO:0007165">
    <property type="term" value="P:signal transduction"/>
    <property type="evidence" value="ECO:0007669"/>
    <property type="project" value="InterPro"/>
</dbReference>
<evidence type="ECO:0000259" key="2">
    <source>
        <dbReference type="PROSITE" id="PS50883"/>
    </source>
</evidence>